<accession>A0A8I2ZVB9</accession>
<keyword evidence="1" id="KW-0732">Signal</keyword>
<dbReference type="AlphaFoldDB" id="A0A8I2ZVB9"/>
<sequence length="79" mass="8475">MWLGPAFIPLLFSLRQQAYRTLLPAFLPVVIGGHWRTTAHGDLGGGMDTMQLRTSLTNACGGHQPTAGCLIVLVEVGRS</sequence>
<dbReference type="EMBL" id="JAEMWZ010000054">
    <property type="protein sequence ID" value="KAG7139624.1"/>
    <property type="molecule type" value="Genomic_DNA"/>
</dbReference>
<reference evidence="2" key="1">
    <citation type="journal article" date="2021" name="Mol. Plant Pathol.">
        <title>A 20-kb lineage-specific genomic region tames virulence in pathogenic amphidiploid Verticillium longisporum.</title>
        <authorList>
            <person name="Harting R."/>
            <person name="Starke J."/>
            <person name="Kusch H."/>
            <person name="Poggeler S."/>
            <person name="Maurus I."/>
            <person name="Schluter R."/>
            <person name="Landesfeind M."/>
            <person name="Bulla I."/>
            <person name="Nowrousian M."/>
            <person name="de Jonge R."/>
            <person name="Stahlhut G."/>
            <person name="Hoff K.J."/>
            <person name="Asshauer K.P."/>
            <person name="Thurmer A."/>
            <person name="Stanke M."/>
            <person name="Daniel R."/>
            <person name="Morgenstern B."/>
            <person name="Thomma B.P.H.J."/>
            <person name="Kronstad J.W."/>
            <person name="Braus-Stromeyer S.A."/>
            <person name="Braus G.H."/>
        </authorList>
    </citation>
    <scope>NUCLEOTIDE SEQUENCE</scope>
    <source>
        <strain evidence="2">Vl32</strain>
    </source>
</reference>
<evidence type="ECO:0000313" key="3">
    <source>
        <dbReference type="Proteomes" id="UP000689129"/>
    </source>
</evidence>
<feature type="signal peptide" evidence="1">
    <location>
        <begin position="1"/>
        <end position="18"/>
    </location>
</feature>
<protein>
    <recommendedName>
        <fullName evidence="4">Secreted protein</fullName>
    </recommendedName>
</protein>
<proteinExistence type="predicted"/>
<evidence type="ECO:0008006" key="4">
    <source>
        <dbReference type="Google" id="ProtNLM"/>
    </source>
</evidence>
<name>A0A8I2ZVB9_VERLO</name>
<feature type="chain" id="PRO_5034078792" description="Secreted protein" evidence="1">
    <location>
        <begin position="19"/>
        <end position="79"/>
    </location>
</feature>
<evidence type="ECO:0000313" key="2">
    <source>
        <dbReference type="EMBL" id="KAG7139624.1"/>
    </source>
</evidence>
<comment type="caution">
    <text evidence="2">The sequence shown here is derived from an EMBL/GenBank/DDBJ whole genome shotgun (WGS) entry which is preliminary data.</text>
</comment>
<dbReference type="Proteomes" id="UP000689129">
    <property type="component" value="Unassembled WGS sequence"/>
</dbReference>
<organism evidence="2 3">
    <name type="scientific">Verticillium longisporum</name>
    <name type="common">Verticillium dahliae var. longisporum</name>
    <dbReference type="NCBI Taxonomy" id="100787"/>
    <lineage>
        <taxon>Eukaryota</taxon>
        <taxon>Fungi</taxon>
        <taxon>Dikarya</taxon>
        <taxon>Ascomycota</taxon>
        <taxon>Pezizomycotina</taxon>
        <taxon>Sordariomycetes</taxon>
        <taxon>Hypocreomycetidae</taxon>
        <taxon>Glomerellales</taxon>
        <taxon>Plectosphaerellaceae</taxon>
        <taxon>Verticillium</taxon>
    </lineage>
</organism>
<gene>
    <name evidence="2" type="ORF">HYQ45_003440</name>
</gene>
<evidence type="ECO:0000256" key="1">
    <source>
        <dbReference type="SAM" id="SignalP"/>
    </source>
</evidence>